<dbReference type="Proteomes" id="UP001189429">
    <property type="component" value="Unassembled WGS sequence"/>
</dbReference>
<sequence length="354" mass="39559">MASSMKLRVRLSEDTKQCFDDQGISIAWDSQELLTITCQGGREPPLTVEGVADWIEIRVEGMYERQTGGEDKAQVRARSIRKHGAPEELPWEDDASRHLSDGDTIVADLTALTDSVARRTQARPRLTESDLDEIRKALRFDLNDRVLCFCGPRWLSGHVVGSAVPDGDRLLPYLVKTDHLPGLPSKTISVPSDRDGVCTQEVCFDPVSELHLVKAAATLLTGLQRPRLRFAAQDRVACRLKNDPKDGLERWAVGTVSCIWPQLPGELKWETGGVVGEFPSAVAYRVDLSAGGWVYCHRDHHTLIRRDGMQPQTRVKGISKRMEVRRAKDGSKEQVDHQTERSKRMLDSDSDGDL</sequence>
<evidence type="ECO:0000313" key="3">
    <source>
        <dbReference type="Proteomes" id="UP001189429"/>
    </source>
</evidence>
<dbReference type="EMBL" id="CAUYUJ010018089">
    <property type="protein sequence ID" value="CAK0880563.1"/>
    <property type="molecule type" value="Genomic_DNA"/>
</dbReference>
<reference evidence="2" key="1">
    <citation type="submission" date="2023-10" db="EMBL/GenBank/DDBJ databases">
        <authorList>
            <person name="Chen Y."/>
            <person name="Shah S."/>
            <person name="Dougan E. K."/>
            <person name="Thang M."/>
            <person name="Chan C."/>
        </authorList>
    </citation>
    <scope>NUCLEOTIDE SEQUENCE [LARGE SCALE GENOMIC DNA]</scope>
</reference>
<accession>A0ABN9W3C1</accession>
<evidence type="ECO:0000256" key="1">
    <source>
        <dbReference type="SAM" id="MobiDB-lite"/>
    </source>
</evidence>
<feature type="region of interest" description="Disordered" evidence="1">
    <location>
        <begin position="314"/>
        <end position="354"/>
    </location>
</feature>
<keyword evidence="3" id="KW-1185">Reference proteome</keyword>
<proteinExistence type="predicted"/>
<organism evidence="2 3">
    <name type="scientific">Prorocentrum cordatum</name>
    <dbReference type="NCBI Taxonomy" id="2364126"/>
    <lineage>
        <taxon>Eukaryota</taxon>
        <taxon>Sar</taxon>
        <taxon>Alveolata</taxon>
        <taxon>Dinophyceae</taxon>
        <taxon>Prorocentrales</taxon>
        <taxon>Prorocentraceae</taxon>
        <taxon>Prorocentrum</taxon>
    </lineage>
</organism>
<feature type="compositionally biased region" description="Basic and acidic residues" evidence="1">
    <location>
        <begin position="320"/>
        <end position="347"/>
    </location>
</feature>
<comment type="caution">
    <text evidence="2">The sequence shown here is derived from an EMBL/GenBank/DDBJ whole genome shotgun (WGS) entry which is preliminary data.</text>
</comment>
<name>A0ABN9W3C1_9DINO</name>
<gene>
    <name evidence="2" type="ORF">PCOR1329_LOCUS63663</name>
</gene>
<protein>
    <submittedName>
        <fullName evidence="2">Uncharacterized protein</fullName>
    </submittedName>
</protein>
<evidence type="ECO:0000313" key="2">
    <source>
        <dbReference type="EMBL" id="CAK0880563.1"/>
    </source>
</evidence>